<protein>
    <recommendedName>
        <fullName evidence="2">Retrotransposon gag domain-containing protein</fullName>
    </recommendedName>
</protein>
<reference evidence="3" key="1">
    <citation type="submission" date="2018-05" db="EMBL/GenBank/DDBJ databases">
        <title>Draft genome of Mucuna pruriens seed.</title>
        <authorList>
            <person name="Nnadi N.E."/>
            <person name="Vos R."/>
            <person name="Hasami M.H."/>
            <person name="Devisetty U.K."/>
            <person name="Aguiy J.C."/>
        </authorList>
    </citation>
    <scope>NUCLEOTIDE SEQUENCE [LARGE SCALE GENOMIC DNA]</scope>
    <source>
        <strain evidence="3">JCA_2017</strain>
    </source>
</reference>
<organism evidence="3 4">
    <name type="scientific">Mucuna pruriens</name>
    <name type="common">Velvet bean</name>
    <name type="synonym">Dolichos pruriens</name>
    <dbReference type="NCBI Taxonomy" id="157652"/>
    <lineage>
        <taxon>Eukaryota</taxon>
        <taxon>Viridiplantae</taxon>
        <taxon>Streptophyta</taxon>
        <taxon>Embryophyta</taxon>
        <taxon>Tracheophyta</taxon>
        <taxon>Spermatophyta</taxon>
        <taxon>Magnoliopsida</taxon>
        <taxon>eudicotyledons</taxon>
        <taxon>Gunneridae</taxon>
        <taxon>Pentapetalae</taxon>
        <taxon>rosids</taxon>
        <taxon>fabids</taxon>
        <taxon>Fabales</taxon>
        <taxon>Fabaceae</taxon>
        <taxon>Papilionoideae</taxon>
        <taxon>50 kb inversion clade</taxon>
        <taxon>NPAAA clade</taxon>
        <taxon>indigoferoid/millettioid clade</taxon>
        <taxon>Phaseoleae</taxon>
        <taxon>Mucuna</taxon>
    </lineage>
</organism>
<keyword evidence="4" id="KW-1185">Reference proteome</keyword>
<evidence type="ECO:0000313" key="3">
    <source>
        <dbReference type="EMBL" id="RDX78564.1"/>
    </source>
</evidence>
<proteinExistence type="predicted"/>
<dbReference type="EMBL" id="QJKJ01008826">
    <property type="protein sequence ID" value="RDX78564.1"/>
    <property type="molecule type" value="Genomic_DNA"/>
</dbReference>
<feature type="region of interest" description="Disordered" evidence="1">
    <location>
        <begin position="35"/>
        <end position="72"/>
    </location>
</feature>
<dbReference type="InterPro" id="IPR005162">
    <property type="entry name" value="Retrotrans_gag_dom"/>
</dbReference>
<evidence type="ECO:0000313" key="4">
    <source>
        <dbReference type="Proteomes" id="UP000257109"/>
    </source>
</evidence>
<feature type="compositionally biased region" description="Basic and acidic residues" evidence="1">
    <location>
        <begin position="55"/>
        <end position="72"/>
    </location>
</feature>
<dbReference type="OrthoDB" id="3863715at2759"/>
<comment type="caution">
    <text evidence="3">The sequence shown here is derived from an EMBL/GenBank/DDBJ whole genome shotgun (WGS) entry which is preliminary data.</text>
</comment>
<gene>
    <name evidence="3" type="ORF">CR513_41141</name>
</gene>
<feature type="compositionally biased region" description="Acidic residues" evidence="1">
    <location>
        <begin position="301"/>
        <end position="319"/>
    </location>
</feature>
<feature type="non-terminal residue" evidence="3">
    <location>
        <position position="1"/>
    </location>
</feature>
<dbReference type="Proteomes" id="UP000257109">
    <property type="component" value="Unassembled WGS sequence"/>
</dbReference>
<dbReference type="Pfam" id="PF03732">
    <property type="entry name" value="Retrotrans_gag"/>
    <property type="match status" value="1"/>
</dbReference>
<evidence type="ECO:0000256" key="1">
    <source>
        <dbReference type="SAM" id="MobiDB-lite"/>
    </source>
</evidence>
<feature type="non-terminal residue" evidence="3">
    <location>
        <position position="345"/>
    </location>
</feature>
<evidence type="ECO:0000259" key="2">
    <source>
        <dbReference type="Pfam" id="PF03732"/>
    </source>
</evidence>
<sequence length="345" mass="41199">MSREKCKQGVDLKLFIKAFQDQFKALNAKLDDLQPIPRYRSPTNQHNDEEEEEYSDRRYNENERRRRGEPRRDNYLGNIKMTILVFQGKNDPELYLKWERKVEHVFDCHNYLEEKKVKLTVVKFIDYASILWDQFVINRRRNGERPIRTWENMKFVTRRRFVSSHYHRDLHRKLQSLTQSSMSVEDYYKEMEIAMTRANVKEICEVTTPRFIEGLKKKIADMVELQHYMEIEDWLHKTIQVERRSDCQIKCSPKGKINIDTSYRSHDTKCFNYQGIEHIASQCPNKRSMIMMDNGKVESESSGDDEMSPLEDSSDMEVDEPVDGVVLDTRYAPAYSPRKMVIWSH</sequence>
<dbReference type="PANTHER" id="PTHR35046">
    <property type="entry name" value="ZINC KNUCKLE (CCHC-TYPE) FAMILY PROTEIN"/>
    <property type="match status" value="1"/>
</dbReference>
<feature type="region of interest" description="Disordered" evidence="1">
    <location>
        <begin position="296"/>
        <end position="319"/>
    </location>
</feature>
<dbReference type="PANTHER" id="PTHR35046:SF9">
    <property type="entry name" value="RNA-DIRECTED DNA POLYMERASE"/>
    <property type="match status" value="1"/>
</dbReference>
<name>A0A371FJU7_MUCPR</name>
<feature type="domain" description="Retrotransposon gag" evidence="2">
    <location>
        <begin position="118"/>
        <end position="216"/>
    </location>
</feature>
<dbReference type="AlphaFoldDB" id="A0A371FJU7"/>
<accession>A0A371FJU7</accession>